<feature type="compositionally biased region" description="Acidic residues" evidence="8">
    <location>
        <begin position="165"/>
        <end position="176"/>
    </location>
</feature>
<dbReference type="GO" id="GO:0016887">
    <property type="term" value="F:ATP hydrolysis activity"/>
    <property type="evidence" value="ECO:0007669"/>
    <property type="project" value="InterPro"/>
</dbReference>
<dbReference type="InterPro" id="IPR044574">
    <property type="entry name" value="ARIP4-like"/>
</dbReference>
<reference evidence="10" key="1">
    <citation type="submission" date="2019-03" db="EMBL/GenBank/DDBJ databases">
        <title>Improved annotation for the trematode Fasciola hepatica.</title>
        <authorList>
            <person name="Choi Y.-J."/>
            <person name="Martin J."/>
            <person name="Mitreva M."/>
        </authorList>
    </citation>
    <scope>NUCLEOTIDE SEQUENCE [LARGE SCALE GENOMIC DNA]</scope>
</reference>
<evidence type="ECO:0000256" key="6">
    <source>
        <dbReference type="ARBA" id="ARBA00023125"/>
    </source>
</evidence>
<evidence type="ECO:0000256" key="1">
    <source>
        <dbReference type="ARBA" id="ARBA00004123"/>
    </source>
</evidence>
<comment type="caution">
    <text evidence="10">The sequence shown here is derived from an EMBL/GenBank/DDBJ whole genome shotgun (WGS) entry which is preliminary data.</text>
</comment>
<dbReference type="AlphaFoldDB" id="A0A4E0QUP5"/>
<comment type="similarity">
    <text evidence="2">Belongs to the SNF2/RAD54 helicase family.</text>
</comment>
<feature type="domain" description="SNF2 N-terminal" evidence="9">
    <location>
        <begin position="327"/>
        <end position="440"/>
    </location>
</feature>
<gene>
    <name evidence="10" type="ORF">D915_010223</name>
</gene>
<dbReference type="InterPro" id="IPR038718">
    <property type="entry name" value="SNF2-like_sf"/>
</dbReference>
<proteinExistence type="inferred from homology"/>
<dbReference type="PANTHER" id="PTHR45797:SF3">
    <property type="entry name" value="TRANSCRIPTIONAL REGULATOR ATRX HOMOLOG"/>
    <property type="match status" value="1"/>
</dbReference>
<organism evidence="10 11">
    <name type="scientific">Fasciola hepatica</name>
    <name type="common">Liver fluke</name>
    <dbReference type="NCBI Taxonomy" id="6192"/>
    <lineage>
        <taxon>Eukaryota</taxon>
        <taxon>Metazoa</taxon>
        <taxon>Spiralia</taxon>
        <taxon>Lophotrochozoa</taxon>
        <taxon>Platyhelminthes</taxon>
        <taxon>Trematoda</taxon>
        <taxon>Digenea</taxon>
        <taxon>Plagiorchiida</taxon>
        <taxon>Echinostomata</taxon>
        <taxon>Echinostomatoidea</taxon>
        <taxon>Fasciolidae</taxon>
        <taxon>Fasciola</taxon>
    </lineage>
</organism>
<feature type="compositionally biased region" description="Basic and acidic residues" evidence="8">
    <location>
        <begin position="149"/>
        <end position="164"/>
    </location>
</feature>
<keyword evidence="6" id="KW-0238">DNA-binding</keyword>
<feature type="compositionally biased region" description="Basic and acidic residues" evidence="8">
    <location>
        <begin position="12"/>
        <end position="24"/>
    </location>
</feature>
<evidence type="ECO:0000256" key="7">
    <source>
        <dbReference type="ARBA" id="ARBA00023242"/>
    </source>
</evidence>
<dbReference type="InterPro" id="IPR027417">
    <property type="entry name" value="P-loop_NTPase"/>
</dbReference>
<feature type="compositionally biased region" description="Basic and acidic residues" evidence="8">
    <location>
        <begin position="177"/>
        <end position="189"/>
    </location>
</feature>
<feature type="compositionally biased region" description="Basic residues" evidence="8">
    <location>
        <begin position="190"/>
        <end position="199"/>
    </location>
</feature>
<dbReference type="Pfam" id="PF00176">
    <property type="entry name" value="SNF2-rel_dom"/>
    <property type="match status" value="1"/>
</dbReference>
<dbReference type="EMBL" id="JXXN02007704">
    <property type="protein sequence ID" value="THD19005.1"/>
    <property type="molecule type" value="Genomic_DNA"/>
</dbReference>
<name>A0A4E0QUP5_FASHE</name>
<protein>
    <submittedName>
        <fullName evidence="10">Transcriptional regulator ATRX</fullName>
    </submittedName>
</protein>
<evidence type="ECO:0000313" key="11">
    <source>
        <dbReference type="Proteomes" id="UP000230066"/>
    </source>
</evidence>
<dbReference type="GO" id="GO:0004386">
    <property type="term" value="F:helicase activity"/>
    <property type="evidence" value="ECO:0007669"/>
    <property type="project" value="UniProtKB-KW"/>
</dbReference>
<evidence type="ECO:0000256" key="3">
    <source>
        <dbReference type="ARBA" id="ARBA00022741"/>
    </source>
</evidence>
<evidence type="ECO:0000259" key="9">
    <source>
        <dbReference type="Pfam" id="PF00176"/>
    </source>
</evidence>
<keyword evidence="4" id="KW-0378">Hydrolase</keyword>
<dbReference type="GO" id="GO:0005634">
    <property type="term" value="C:nucleus"/>
    <property type="evidence" value="ECO:0007669"/>
    <property type="project" value="UniProtKB-SubCell"/>
</dbReference>
<evidence type="ECO:0000256" key="8">
    <source>
        <dbReference type="SAM" id="MobiDB-lite"/>
    </source>
</evidence>
<dbReference type="SUPFAM" id="SSF52540">
    <property type="entry name" value="P-loop containing nucleoside triphosphate hydrolases"/>
    <property type="match status" value="1"/>
</dbReference>
<dbReference type="GO" id="GO:0005524">
    <property type="term" value="F:ATP binding"/>
    <property type="evidence" value="ECO:0007669"/>
    <property type="project" value="UniProtKB-KW"/>
</dbReference>
<feature type="compositionally biased region" description="Low complexity" evidence="8">
    <location>
        <begin position="1"/>
        <end position="11"/>
    </location>
</feature>
<evidence type="ECO:0000313" key="10">
    <source>
        <dbReference type="EMBL" id="THD19005.1"/>
    </source>
</evidence>
<accession>A0A4E0QUP5</accession>
<keyword evidence="7" id="KW-0539">Nucleus</keyword>
<dbReference type="Gene3D" id="3.40.50.10810">
    <property type="entry name" value="Tandem AAA-ATPase domain"/>
    <property type="match status" value="1"/>
</dbReference>
<dbReference type="Proteomes" id="UP000230066">
    <property type="component" value="Unassembled WGS sequence"/>
</dbReference>
<feature type="region of interest" description="Disordered" evidence="8">
    <location>
        <begin position="1"/>
        <end position="277"/>
    </location>
</feature>
<sequence>MVKSVSSNVSSSDHENNEEADTRFSRGLNKPKVKYHGVDEKLMQSVWSSSEDEDKVPKKPFNGRLSSFRLKSNLKKKKRLDGKNEVGKEKSSGSDSEVVSKSDKRTRLLEDSDSGSATFTDESDEEVKPPKRRRQLVSEKNHRSKKAKSCLESEKSDSKPRNYETDEDEDDNDVDENSERSKSQSEQKRPQKRRRRRVRTGASPNEDGTAEDQDSASDSCQDPDKMIKASADSGSDDGAGESSKGRKRIRKIYAKTKLSETTKSAEAEERERRKRLSERQKMYNHCLVQEGAGTHVVTKKLVLEKSSDGSEDLIEVHQHILKHLKPHQVEAVRFLWDCVIESVENQDVKNEQARGAILAHCMGLGKTLSVIAFLHTILSHPALLSLRTCLVICPVNTLLNWKNECEIWLPPDDPLDVFELSNRPDNRQRVDVLRHWQKDVRFLSFRIHF</sequence>
<keyword evidence="11" id="KW-1185">Reference proteome</keyword>
<dbReference type="GO" id="GO:0003677">
    <property type="term" value="F:DNA binding"/>
    <property type="evidence" value="ECO:0007669"/>
    <property type="project" value="UniProtKB-KW"/>
</dbReference>
<feature type="compositionally biased region" description="Basic and acidic residues" evidence="8">
    <location>
        <begin position="257"/>
        <end position="277"/>
    </location>
</feature>
<evidence type="ECO:0000256" key="4">
    <source>
        <dbReference type="ARBA" id="ARBA00022806"/>
    </source>
</evidence>
<keyword evidence="5" id="KW-0067">ATP-binding</keyword>
<dbReference type="InterPro" id="IPR000330">
    <property type="entry name" value="SNF2_N"/>
</dbReference>
<evidence type="ECO:0000256" key="2">
    <source>
        <dbReference type="ARBA" id="ARBA00007025"/>
    </source>
</evidence>
<evidence type="ECO:0000256" key="5">
    <source>
        <dbReference type="ARBA" id="ARBA00022840"/>
    </source>
</evidence>
<dbReference type="PANTHER" id="PTHR45797">
    <property type="entry name" value="RAD54-LIKE"/>
    <property type="match status" value="1"/>
</dbReference>
<comment type="subcellular location">
    <subcellularLocation>
        <location evidence="1">Nucleus</location>
    </subcellularLocation>
</comment>
<feature type="compositionally biased region" description="Basic and acidic residues" evidence="8">
    <location>
        <begin position="81"/>
        <end position="110"/>
    </location>
</feature>
<keyword evidence="4" id="KW-0347">Helicase</keyword>
<keyword evidence="3" id="KW-0547">Nucleotide-binding</keyword>
<feature type="compositionally biased region" description="Basic residues" evidence="8">
    <location>
        <begin position="245"/>
        <end position="254"/>
    </location>
</feature>